<dbReference type="SUPFAM" id="SSF46894">
    <property type="entry name" value="C-terminal effector domain of the bipartite response regulators"/>
    <property type="match status" value="1"/>
</dbReference>
<dbReference type="PRINTS" id="PR00038">
    <property type="entry name" value="HTHLUXR"/>
</dbReference>
<gene>
    <name evidence="5" type="ORF">TZ00_14080</name>
</gene>
<dbReference type="EMBL" id="JYFC01000006">
    <property type="protein sequence ID" value="KJC63645.1"/>
    <property type="molecule type" value="Genomic_DNA"/>
</dbReference>
<accession>A0ABR5CDC3</accession>
<sequence>MLTMTIGRAQPLSETAAAFLVRFRAELDSHGWRAAARVIEDHWDRFVLTEPQILLDAFTTLPSEAFIETPSLLIEVDYLRYIASGAAPHAFRRRFNPAADTPSPHLTLRDTLFGVTSRVAAHRSAGRIADAVANATEARRVLDAADADDIADLRVALPHLTIHWAQALDVGDSPLAALEYEQTWAAAVATGQPRVSRRAAASLAWMHAEQGRIHTARKWLDHATGFDVAVDRYDVPLLLAEALIALDGLDTERARQQLTQADQFVAGEYWAASLWLHSLLSTSPEDIIITETLVTRETRRHVSRAVEPGAHRRLVALARWTLRARRGTLRGPGGPDDRIPAAIAAENAYRQGRFSEAHATVSRLPSDDMPPRLQGAVLLVAAASELRLDRREPALDAFRRAHDLIEREGLSMLYATIDTQTLRELSEASGLPVDSAVLQFLHNSSDDPRAAIPSLSRRERQVLALLASGLSNNKIAETLFITANTLKSTVRNLYRKLGVNDRTEASDLAHRLGLDSATA</sequence>
<reference evidence="5 6" key="1">
    <citation type="journal article" date="2001" name="Int. J. Syst. Evol. Microbiol.">
        <title>Agreia bicolorata gen. nov., sp. nov., to accommodate actinobacteria isolated from narrow reed grass infected by the nematode Heteroanguina graminophila.</title>
        <authorList>
            <person name="Evtushenko L.I."/>
            <person name="Dorofeeva L.V."/>
            <person name="Dobrovolskaya T.G."/>
            <person name="Streshinskaya G.M."/>
            <person name="Subbotin S.A."/>
            <person name="Tiedje J.M."/>
        </authorList>
    </citation>
    <scope>NUCLEOTIDE SEQUENCE [LARGE SCALE GENOMIC DNA]</scope>
    <source>
        <strain evidence="5 6">VKM Ac-1804</strain>
    </source>
</reference>
<evidence type="ECO:0000313" key="5">
    <source>
        <dbReference type="EMBL" id="KJC63645.1"/>
    </source>
</evidence>
<dbReference type="InterPro" id="IPR000792">
    <property type="entry name" value="Tscrpt_reg_LuxR_C"/>
</dbReference>
<dbReference type="Gene3D" id="1.10.10.10">
    <property type="entry name" value="Winged helix-like DNA-binding domain superfamily/Winged helix DNA-binding domain"/>
    <property type="match status" value="1"/>
</dbReference>
<evidence type="ECO:0000259" key="4">
    <source>
        <dbReference type="PROSITE" id="PS50043"/>
    </source>
</evidence>
<proteinExistence type="predicted"/>
<keyword evidence="6" id="KW-1185">Reference proteome</keyword>
<evidence type="ECO:0000313" key="6">
    <source>
        <dbReference type="Proteomes" id="UP000032503"/>
    </source>
</evidence>
<dbReference type="Pfam" id="PF00196">
    <property type="entry name" value="GerE"/>
    <property type="match status" value="1"/>
</dbReference>
<dbReference type="InterPro" id="IPR016032">
    <property type="entry name" value="Sig_transdc_resp-reg_C-effctor"/>
</dbReference>
<evidence type="ECO:0000256" key="1">
    <source>
        <dbReference type="ARBA" id="ARBA00023015"/>
    </source>
</evidence>
<feature type="domain" description="HTH luxR-type" evidence="4">
    <location>
        <begin position="448"/>
        <end position="513"/>
    </location>
</feature>
<dbReference type="PROSITE" id="PS50043">
    <property type="entry name" value="HTH_LUXR_2"/>
    <property type="match status" value="1"/>
</dbReference>
<organism evidence="5 6">
    <name type="scientific">Agreia bicolorata</name>
    <dbReference type="NCBI Taxonomy" id="110935"/>
    <lineage>
        <taxon>Bacteria</taxon>
        <taxon>Bacillati</taxon>
        <taxon>Actinomycetota</taxon>
        <taxon>Actinomycetes</taxon>
        <taxon>Micrococcales</taxon>
        <taxon>Microbacteriaceae</taxon>
        <taxon>Agreia</taxon>
    </lineage>
</organism>
<dbReference type="Proteomes" id="UP000032503">
    <property type="component" value="Unassembled WGS sequence"/>
</dbReference>
<dbReference type="PANTHER" id="PTHR44688:SF16">
    <property type="entry name" value="DNA-BINDING TRANSCRIPTIONAL ACTIVATOR DEVR_DOSR"/>
    <property type="match status" value="1"/>
</dbReference>
<name>A0ABR5CDC3_9MICO</name>
<comment type="caution">
    <text evidence="5">The sequence shown here is derived from an EMBL/GenBank/DDBJ whole genome shotgun (WGS) entry which is preliminary data.</text>
</comment>
<dbReference type="PANTHER" id="PTHR44688">
    <property type="entry name" value="DNA-BINDING TRANSCRIPTIONAL ACTIVATOR DEVR_DOSR"/>
    <property type="match status" value="1"/>
</dbReference>
<keyword evidence="3" id="KW-0804">Transcription</keyword>
<dbReference type="InterPro" id="IPR036388">
    <property type="entry name" value="WH-like_DNA-bd_sf"/>
</dbReference>
<dbReference type="CDD" id="cd06170">
    <property type="entry name" value="LuxR_C_like"/>
    <property type="match status" value="1"/>
</dbReference>
<protein>
    <recommendedName>
        <fullName evidence="4">HTH luxR-type domain-containing protein</fullName>
    </recommendedName>
</protein>
<evidence type="ECO:0000256" key="2">
    <source>
        <dbReference type="ARBA" id="ARBA00023125"/>
    </source>
</evidence>
<keyword evidence="1" id="KW-0805">Transcription regulation</keyword>
<dbReference type="SMART" id="SM00421">
    <property type="entry name" value="HTH_LUXR"/>
    <property type="match status" value="1"/>
</dbReference>
<evidence type="ECO:0000256" key="3">
    <source>
        <dbReference type="ARBA" id="ARBA00023163"/>
    </source>
</evidence>
<keyword evidence="2" id="KW-0238">DNA-binding</keyword>